<reference evidence="2" key="1">
    <citation type="submission" date="2015-11" db="EMBL/GenBank/DDBJ databases">
        <authorList>
            <person name="Seth-Smith H.M.B."/>
        </authorList>
    </citation>
    <scope>NUCLEOTIDE SEQUENCE [LARGE SCALE GENOMIC DNA]</scope>
    <source>
        <strain evidence="2">2013Ark11</strain>
    </source>
</reference>
<evidence type="ECO:0000313" key="1">
    <source>
        <dbReference type="EMBL" id="CUT18358.1"/>
    </source>
</evidence>
<evidence type="ECO:0000313" key="2">
    <source>
        <dbReference type="Proteomes" id="UP000198651"/>
    </source>
</evidence>
<dbReference type="AlphaFoldDB" id="A0A0S4M7U7"/>
<accession>A0A0S4M7U7</accession>
<name>A0A0S4M7U7_9BURK</name>
<feature type="non-terminal residue" evidence="1">
    <location>
        <position position="119"/>
    </location>
</feature>
<gene>
    <name evidence="1" type="ORF">Ark11_1564</name>
</gene>
<keyword evidence="2" id="KW-1185">Reference proteome</keyword>
<protein>
    <submittedName>
        <fullName evidence="1">Uncharacterized protein</fullName>
    </submittedName>
</protein>
<proteinExistence type="predicted"/>
<dbReference type="EMBL" id="LN906597">
    <property type="protein sequence ID" value="CUT18358.1"/>
    <property type="molecule type" value="Genomic_DNA"/>
</dbReference>
<sequence>MFANNVVDYVKNCDSYGNLVCDNMVVGSGEGSSVVCVEEVDELSASYSSKNYNYRSLTQLRNLMLPLVMLNMVGFSNGLGTSFCRLKLEICSLMYTKSCFDNEKTLSPISNYYLPNINV</sequence>
<dbReference type="Proteomes" id="UP000198651">
    <property type="component" value="Chromosome I"/>
</dbReference>
<organism evidence="1 2">
    <name type="scientific">Candidatus Ichthyocystis hellenicum</name>
    <dbReference type="NCBI Taxonomy" id="1561003"/>
    <lineage>
        <taxon>Bacteria</taxon>
        <taxon>Pseudomonadati</taxon>
        <taxon>Pseudomonadota</taxon>
        <taxon>Betaproteobacteria</taxon>
        <taxon>Burkholderiales</taxon>
        <taxon>Candidatus Ichthyocystis</taxon>
    </lineage>
</organism>